<dbReference type="SUPFAM" id="SSF56645">
    <property type="entry name" value="Acyl-CoA dehydrogenase NM domain-like"/>
    <property type="match status" value="1"/>
</dbReference>
<evidence type="ECO:0000256" key="1">
    <source>
        <dbReference type="ARBA" id="ARBA00001974"/>
    </source>
</evidence>
<accession>A0ABQ1VNN6</accession>
<dbReference type="InterPro" id="IPR036250">
    <property type="entry name" value="AcylCo_DH-like_C"/>
</dbReference>
<comment type="cofactor">
    <cofactor evidence="1">
        <name>FAD</name>
        <dbReference type="ChEBI" id="CHEBI:57692"/>
    </cofactor>
</comment>
<dbReference type="EMBL" id="BMIV01000023">
    <property type="protein sequence ID" value="GGF79295.1"/>
    <property type="molecule type" value="Genomic_DNA"/>
</dbReference>
<evidence type="ECO:0000256" key="5">
    <source>
        <dbReference type="ARBA" id="ARBA00023002"/>
    </source>
</evidence>
<keyword evidence="8" id="KW-1185">Reference proteome</keyword>
<sequence>MSSDDHGLLPAELAEAARPAIAEARGKPARDAARILAEAGLTGVCAQEDDGGMALGLSFALAIAEEAGAGQLRFPLLDQILLAQAFAGQDIAGRIAAGEALGVIGWEGARDGLLRLSDDCDCDVVLVPTGQGADLIERAGLTATPTPLLDPDAPQIWLDVGAARKIGSLSGEQMADLRRAGEALYGGFVTGAAANALALSSDYLAARVQFGRPLSSKQAVRHHLARMKLLLEMSRAALARSLARDELGNPRDTRPAFLGAVGNAIWTLEKAIHLHGGMGFTWEVPLHYSLRDIRKIETAFGAGRLARQVAQDFIRAA</sequence>
<dbReference type="InterPro" id="IPR009075">
    <property type="entry name" value="AcylCo_DH/oxidase_C"/>
</dbReference>
<comment type="caution">
    <text evidence="7">The sequence shown here is derived from an EMBL/GenBank/DDBJ whole genome shotgun (WGS) entry which is preliminary data.</text>
</comment>
<keyword evidence="4" id="KW-0274">FAD</keyword>
<dbReference type="Gene3D" id="1.10.540.10">
    <property type="entry name" value="Acyl-CoA dehydrogenase/oxidase, N-terminal domain"/>
    <property type="match status" value="1"/>
</dbReference>
<dbReference type="Proteomes" id="UP000640509">
    <property type="component" value="Unassembled WGS sequence"/>
</dbReference>
<evidence type="ECO:0000256" key="3">
    <source>
        <dbReference type="ARBA" id="ARBA00022630"/>
    </source>
</evidence>
<dbReference type="Pfam" id="PF00441">
    <property type="entry name" value="Acyl-CoA_dh_1"/>
    <property type="match status" value="1"/>
</dbReference>
<reference evidence="8" key="1">
    <citation type="journal article" date="2019" name="Int. J. Syst. Evol. Microbiol.">
        <title>The Global Catalogue of Microorganisms (GCM) 10K type strain sequencing project: providing services to taxonomists for standard genome sequencing and annotation.</title>
        <authorList>
            <consortium name="The Broad Institute Genomics Platform"/>
            <consortium name="The Broad Institute Genome Sequencing Center for Infectious Disease"/>
            <person name="Wu L."/>
            <person name="Ma J."/>
        </authorList>
    </citation>
    <scope>NUCLEOTIDE SEQUENCE [LARGE SCALE GENOMIC DNA]</scope>
    <source>
        <strain evidence="8">CGMCC 1.15419</strain>
    </source>
</reference>
<name>A0ABQ1VNN6_9RHOB</name>
<feature type="domain" description="Acyl-CoA dehydrogenase/oxidase C-terminal" evidence="6">
    <location>
        <begin position="188"/>
        <end position="307"/>
    </location>
</feature>
<evidence type="ECO:0000259" key="6">
    <source>
        <dbReference type="Pfam" id="PF00441"/>
    </source>
</evidence>
<proteinExistence type="inferred from homology"/>
<dbReference type="RefSeq" id="WP_188716867.1">
    <property type="nucleotide sequence ID" value="NZ_BMIV01000023.1"/>
</dbReference>
<dbReference type="PANTHER" id="PTHR43884">
    <property type="entry name" value="ACYL-COA DEHYDROGENASE"/>
    <property type="match status" value="1"/>
</dbReference>
<dbReference type="SUPFAM" id="SSF47203">
    <property type="entry name" value="Acyl-CoA dehydrogenase C-terminal domain-like"/>
    <property type="match status" value="1"/>
</dbReference>
<evidence type="ECO:0000256" key="4">
    <source>
        <dbReference type="ARBA" id="ARBA00022827"/>
    </source>
</evidence>
<dbReference type="InterPro" id="IPR037069">
    <property type="entry name" value="AcylCoA_DH/ox_N_sf"/>
</dbReference>
<dbReference type="InterPro" id="IPR009100">
    <property type="entry name" value="AcylCoA_DH/oxidase_NM_dom_sf"/>
</dbReference>
<comment type="similarity">
    <text evidence="2">Belongs to the acyl-CoA dehydrogenase family.</text>
</comment>
<protein>
    <recommendedName>
        <fullName evidence="6">Acyl-CoA dehydrogenase/oxidase C-terminal domain-containing protein</fullName>
    </recommendedName>
</protein>
<gene>
    <name evidence="7" type="ORF">GCM10011402_34930</name>
</gene>
<dbReference type="Gene3D" id="1.20.140.10">
    <property type="entry name" value="Butyryl-CoA Dehydrogenase, subunit A, domain 3"/>
    <property type="match status" value="1"/>
</dbReference>
<keyword evidence="3" id="KW-0285">Flavoprotein</keyword>
<organism evidence="7 8">
    <name type="scientific">Paracoccus acridae</name>
    <dbReference type="NCBI Taxonomy" id="1795310"/>
    <lineage>
        <taxon>Bacteria</taxon>
        <taxon>Pseudomonadati</taxon>
        <taxon>Pseudomonadota</taxon>
        <taxon>Alphaproteobacteria</taxon>
        <taxon>Rhodobacterales</taxon>
        <taxon>Paracoccaceae</taxon>
        <taxon>Paracoccus</taxon>
    </lineage>
</organism>
<keyword evidence="5" id="KW-0560">Oxidoreductase</keyword>
<evidence type="ECO:0000313" key="7">
    <source>
        <dbReference type="EMBL" id="GGF79295.1"/>
    </source>
</evidence>
<dbReference type="PANTHER" id="PTHR43884:SF20">
    <property type="entry name" value="ACYL-COA DEHYDROGENASE FADE28"/>
    <property type="match status" value="1"/>
</dbReference>
<evidence type="ECO:0000313" key="8">
    <source>
        <dbReference type="Proteomes" id="UP000640509"/>
    </source>
</evidence>
<evidence type="ECO:0000256" key="2">
    <source>
        <dbReference type="ARBA" id="ARBA00009347"/>
    </source>
</evidence>